<comment type="caution">
    <text evidence="2">The sequence shown here is derived from an EMBL/GenBank/DDBJ whole genome shotgun (WGS) entry which is preliminary data.</text>
</comment>
<reference evidence="2 3" key="1">
    <citation type="submission" date="2019-05" db="EMBL/GenBank/DDBJ databases">
        <title>Another draft genome of Portunus trituberculatus and its Hox gene families provides insights of decapod evolution.</title>
        <authorList>
            <person name="Jeong J.-H."/>
            <person name="Song I."/>
            <person name="Kim S."/>
            <person name="Choi T."/>
            <person name="Kim D."/>
            <person name="Ryu S."/>
            <person name="Kim W."/>
        </authorList>
    </citation>
    <scope>NUCLEOTIDE SEQUENCE [LARGE SCALE GENOMIC DNA]</scope>
    <source>
        <tissue evidence="2">Muscle</tissue>
    </source>
</reference>
<evidence type="ECO:0000313" key="2">
    <source>
        <dbReference type="EMBL" id="MPC69438.1"/>
    </source>
</evidence>
<gene>
    <name evidence="2" type="ORF">E2C01_063662</name>
</gene>
<dbReference type="AlphaFoldDB" id="A0A5B7HL39"/>
<evidence type="ECO:0000256" key="1">
    <source>
        <dbReference type="SAM" id="MobiDB-lite"/>
    </source>
</evidence>
<sequence>MRGLAVTSRPSRRYTTTKIASVPQAQRASLGILMRDANSPAAGGGQAAPRSSLPSRGDRELEGRTAGLHLPHYPPPLNPSGLPVFLCLYRQDTGPRGLVTARVAPPLKTRS</sequence>
<proteinExistence type="predicted"/>
<dbReference type="EMBL" id="VSRR010029415">
    <property type="protein sequence ID" value="MPC69438.1"/>
    <property type="molecule type" value="Genomic_DNA"/>
</dbReference>
<feature type="region of interest" description="Disordered" evidence="1">
    <location>
        <begin position="1"/>
        <end position="20"/>
    </location>
</feature>
<name>A0A5B7HL39_PORTR</name>
<accession>A0A5B7HL39</accession>
<protein>
    <submittedName>
        <fullName evidence="2">Uncharacterized protein</fullName>
    </submittedName>
</protein>
<organism evidence="2 3">
    <name type="scientific">Portunus trituberculatus</name>
    <name type="common">Swimming crab</name>
    <name type="synonym">Neptunus trituberculatus</name>
    <dbReference type="NCBI Taxonomy" id="210409"/>
    <lineage>
        <taxon>Eukaryota</taxon>
        <taxon>Metazoa</taxon>
        <taxon>Ecdysozoa</taxon>
        <taxon>Arthropoda</taxon>
        <taxon>Crustacea</taxon>
        <taxon>Multicrustacea</taxon>
        <taxon>Malacostraca</taxon>
        <taxon>Eumalacostraca</taxon>
        <taxon>Eucarida</taxon>
        <taxon>Decapoda</taxon>
        <taxon>Pleocyemata</taxon>
        <taxon>Brachyura</taxon>
        <taxon>Eubrachyura</taxon>
        <taxon>Portunoidea</taxon>
        <taxon>Portunidae</taxon>
        <taxon>Portuninae</taxon>
        <taxon>Portunus</taxon>
    </lineage>
</organism>
<keyword evidence="3" id="KW-1185">Reference proteome</keyword>
<feature type="region of interest" description="Disordered" evidence="1">
    <location>
        <begin position="35"/>
        <end position="74"/>
    </location>
</feature>
<dbReference type="Proteomes" id="UP000324222">
    <property type="component" value="Unassembled WGS sequence"/>
</dbReference>
<evidence type="ECO:0000313" key="3">
    <source>
        <dbReference type="Proteomes" id="UP000324222"/>
    </source>
</evidence>